<feature type="signal peptide" evidence="7">
    <location>
        <begin position="1"/>
        <end position="21"/>
    </location>
</feature>
<dbReference type="Gene3D" id="3.90.730.10">
    <property type="entry name" value="Ribonuclease T2-like"/>
    <property type="match status" value="1"/>
</dbReference>
<keyword evidence="5" id="KW-0456">Lyase</keyword>
<organism evidence="8">
    <name type="scientific">Citrus sinensis</name>
    <name type="common">Sweet orange</name>
    <name type="synonym">Citrus aurantium var. sinensis</name>
    <dbReference type="NCBI Taxonomy" id="2711"/>
    <lineage>
        <taxon>Eukaryota</taxon>
        <taxon>Viridiplantae</taxon>
        <taxon>Streptophyta</taxon>
        <taxon>Embryophyta</taxon>
        <taxon>Tracheophyta</taxon>
        <taxon>Spermatophyta</taxon>
        <taxon>Magnoliopsida</taxon>
        <taxon>eudicotyledons</taxon>
        <taxon>Gunneridae</taxon>
        <taxon>Pentapetalae</taxon>
        <taxon>rosids</taxon>
        <taxon>malvids</taxon>
        <taxon>Sapindales</taxon>
        <taxon>Rutaceae</taxon>
        <taxon>Aurantioideae</taxon>
        <taxon>Citrus</taxon>
    </lineage>
</organism>
<proteinExistence type="evidence at transcript level"/>
<evidence type="ECO:0000256" key="7">
    <source>
        <dbReference type="SAM" id="SignalP"/>
    </source>
</evidence>
<evidence type="ECO:0000256" key="3">
    <source>
        <dbReference type="ARBA" id="ARBA00022759"/>
    </source>
</evidence>
<dbReference type="PROSITE" id="PS00530">
    <property type="entry name" value="RNASE_T2_1"/>
    <property type="match status" value="1"/>
</dbReference>
<dbReference type="AlphaFoldDB" id="A0A6B9KTG7"/>
<accession>A0A6B9KTG7</accession>
<evidence type="ECO:0000256" key="2">
    <source>
        <dbReference type="ARBA" id="ARBA00022722"/>
    </source>
</evidence>
<dbReference type="SUPFAM" id="SSF55895">
    <property type="entry name" value="Ribonuclease Rh-like"/>
    <property type="match status" value="1"/>
</dbReference>
<dbReference type="GO" id="GO:0003723">
    <property type="term" value="F:RNA binding"/>
    <property type="evidence" value="ECO:0007669"/>
    <property type="project" value="InterPro"/>
</dbReference>
<sequence length="221" mass="25711">MKINFCIFIVLFVYCISSVENNSGFDHFWLVLSWPPVYCLQIRCERKPTDFVLHGLWPVNSTGHSLKNSTNGTPNFYSMLRNHSFGIEMDEHWPSLGSKEGRDPYKHIRFWEHEWEEHGSGQPYGDTYYLQSAIRLRKSVNLLRILRNQGIFPDGRSYWETGYVDAIKDAYGYPVLKCFNGYLLKEVTICVDGQARSFISCSPAERRSANCHNVISFPRHK</sequence>
<evidence type="ECO:0000256" key="5">
    <source>
        <dbReference type="ARBA" id="ARBA00023239"/>
    </source>
</evidence>
<keyword evidence="2" id="KW-0540">Nuclease</keyword>
<keyword evidence="7" id="KW-0732">Signal</keyword>
<dbReference type="GO" id="GO:0016787">
    <property type="term" value="F:hydrolase activity"/>
    <property type="evidence" value="ECO:0007669"/>
    <property type="project" value="UniProtKB-KW"/>
</dbReference>
<comment type="similarity">
    <text evidence="1 6">Belongs to the RNase T2 family.</text>
</comment>
<evidence type="ECO:0000256" key="4">
    <source>
        <dbReference type="ARBA" id="ARBA00022801"/>
    </source>
</evidence>
<protein>
    <submittedName>
        <fullName evidence="8">SmR-ribonuclease</fullName>
    </submittedName>
</protein>
<feature type="chain" id="PRO_5025618959" evidence="7">
    <location>
        <begin position="22"/>
        <end position="221"/>
    </location>
</feature>
<dbReference type="GO" id="GO:0033897">
    <property type="term" value="F:ribonuclease T2 activity"/>
    <property type="evidence" value="ECO:0007669"/>
    <property type="project" value="InterPro"/>
</dbReference>
<dbReference type="PANTHER" id="PTHR11240:SF75">
    <property type="entry name" value="RIBONUCLEASE 3"/>
    <property type="match status" value="1"/>
</dbReference>
<evidence type="ECO:0000313" key="8">
    <source>
        <dbReference type="EMBL" id="QHA79792.1"/>
    </source>
</evidence>
<dbReference type="InterPro" id="IPR018188">
    <property type="entry name" value="RNase_T2_His_AS_1"/>
</dbReference>
<name>A0A6B9KTG7_CITSI</name>
<evidence type="ECO:0000256" key="1">
    <source>
        <dbReference type="ARBA" id="ARBA00007469"/>
    </source>
</evidence>
<keyword evidence="3" id="KW-0255">Endonuclease</keyword>
<dbReference type="PANTHER" id="PTHR11240">
    <property type="entry name" value="RIBONUCLEASE T2"/>
    <property type="match status" value="1"/>
</dbReference>
<dbReference type="EMBL" id="MN652912">
    <property type="protein sequence ID" value="QHA79792.1"/>
    <property type="molecule type" value="mRNA"/>
</dbReference>
<keyword evidence="4" id="KW-0378">Hydrolase</keyword>
<evidence type="ECO:0000256" key="6">
    <source>
        <dbReference type="RuleBase" id="RU004328"/>
    </source>
</evidence>
<dbReference type="InterPro" id="IPR036430">
    <property type="entry name" value="RNase_T2-like_sf"/>
</dbReference>
<reference evidence="8" key="1">
    <citation type="submission" date="2019-11" db="EMBL/GenBank/DDBJ databases">
        <title>Citrus has S-RNase-based self-incompatibility: evolution of self-compatibility by a mutant Sm-RNase.</title>
        <authorList>
            <person name="Mei L."/>
        </authorList>
    </citation>
    <scope>NUCLEOTIDE SEQUENCE</scope>
</reference>
<dbReference type="Pfam" id="PF00445">
    <property type="entry name" value="Ribonuclease_T2"/>
    <property type="match status" value="1"/>
</dbReference>
<dbReference type="InterPro" id="IPR001568">
    <property type="entry name" value="RNase_T2-like"/>
</dbReference>